<name>A0A369MEV4_EGGLN</name>
<gene>
    <name evidence="5" type="ORF">C1853_12085</name>
    <name evidence="4" type="ORF">C1872_07860</name>
    <name evidence="3" type="ORF">C1875_10705</name>
</gene>
<evidence type="ECO:0000313" key="4">
    <source>
        <dbReference type="EMBL" id="RDB79593.1"/>
    </source>
</evidence>
<reference evidence="6 7" key="1">
    <citation type="journal article" date="2018" name="Elife">
        <title>Discovery and characterization of a prevalent human gut bacterial enzyme sufficient for the inactivation of a family of plant toxins.</title>
        <authorList>
            <person name="Koppel N."/>
            <person name="Bisanz J.E."/>
            <person name="Pandelia M.E."/>
            <person name="Turnbaugh P.J."/>
            <person name="Balskus E.P."/>
        </authorList>
    </citation>
    <scope>NUCLEOTIDE SEQUENCE [LARGE SCALE GENOMIC DNA]</scope>
    <source>
        <strain evidence="5 7">16A</strain>
        <strain evidence="4 6">MR1 #12</strain>
        <strain evidence="3 8">W1 BHI 6</strain>
    </source>
</reference>
<proteinExistence type="predicted"/>
<dbReference type="EMBL" id="PPTU01000016">
    <property type="protein sequence ID" value="RDB69055.1"/>
    <property type="molecule type" value="Genomic_DNA"/>
</dbReference>
<evidence type="ECO:0000259" key="2">
    <source>
        <dbReference type="Pfam" id="PF12773"/>
    </source>
</evidence>
<feature type="compositionally biased region" description="Low complexity" evidence="1">
    <location>
        <begin position="50"/>
        <end position="73"/>
    </location>
</feature>
<dbReference type="Pfam" id="PF12773">
    <property type="entry name" value="DZR"/>
    <property type="match status" value="1"/>
</dbReference>
<protein>
    <submittedName>
        <fullName evidence="3">Zinc ribbon domain-containing protein</fullName>
    </submittedName>
</protein>
<comment type="caution">
    <text evidence="3">The sequence shown here is derived from an EMBL/GenBank/DDBJ whole genome shotgun (WGS) entry which is preliminary data.</text>
</comment>
<accession>A0A369MEV4</accession>
<feature type="region of interest" description="Disordered" evidence="1">
    <location>
        <begin position="38"/>
        <end position="73"/>
    </location>
</feature>
<dbReference type="Proteomes" id="UP000253752">
    <property type="component" value="Unassembled WGS sequence"/>
</dbReference>
<dbReference type="AlphaFoldDB" id="A0A369MEV4"/>
<organism evidence="3 8">
    <name type="scientific">Eggerthella lenta</name>
    <name type="common">Eubacterium lentum</name>
    <dbReference type="NCBI Taxonomy" id="84112"/>
    <lineage>
        <taxon>Bacteria</taxon>
        <taxon>Bacillati</taxon>
        <taxon>Actinomycetota</taxon>
        <taxon>Coriobacteriia</taxon>
        <taxon>Eggerthellales</taxon>
        <taxon>Eggerthellaceae</taxon>
        <taxon>Eggerthella</taxon>
    </lineage>
</organism>
<dbReference type="Proteomes" id="UP000253970">
    <property type="component" value="Unassembled WGS sequence"/>
</dbReference>
<evidence type="ECO:0000313" key="3">
    <source>
        <dbReference type="EMBL" id="RDB69055.1"/>
    </source>
</evidence>
<evidence type="ECO:0000256" key="1">
    <source>
        <dbReference type="SAM" id="MobiDB-lite"/>
    </source>
</evidence>
<dbReference type="Proteomes" id="UP000253915">
    <property type="component" value="Unassembled WGS sequence"/>
</dbReference>
<feature type="domain" description="DZANK-type" evidence="2">
    <location>
        <begin position="83"/>
        <end position="127"/>
    </location>
</feature>
<evidence type="ECO:0000313" key="5">
    <source>
        <dbReference type="EMBL" id="RDC36033.1"/>
    </source>
</evidence>
<dbReference type="EMBL" id="PPTX01000010">
    <property type="protein sequence ID" value="RDB79593.1"/>
    <property type="molecule type" value="Genomic_DNA"/>
</dbReference>
<feature type="region of interest" description="Disordered" evidence="1">
    <location>
        <begin position="1"/>
        <end position="26"/>
    </location>
</feature>
<evidence type="ECO:0000313" key="7">
    <source>
        <dbReference type="Proteomes" id="UP000253915"/>
    </source>
</evidence>
<dbReference type="InterPro" id="IPR025874">
    <property type="entry name" value="DZR"/>
</dbReference>
<evidence type="ECO:0000313" key="8">
    <source>
        <dbReference type="Proteomes" id="UP000253970"/>
    </source>
</evidence>
<dbReference type="EMBL" id="PPUQ01000019">
    <property type="protein sequence ID" value="RDC36033.1"/>
    <property type="molecule type" value="Genomic_DNA"/>
</dbReference>
<dbReference type="RefSeq" id="WP_009304768.1">
    <property type="nucleotide sequence ID" value="NZ_JADMYQ010000202.1"/>
</dbReference>
<sequence length="131" mass="13479">MGLFSMSGRKKHRTNQGSGYYQPQGFMGKLGGFVGSFSSSDRKRYGHGYPQQNAQPIPGQAQAAPQAQAQAPRAASAAGSLSCPKCSAQVPAGSKFCLECGEKLGGGFCAQCGATLPPSAKFCPECGTPRG</sequence>
<evidence type="ECO:0000313" key="6">
    <source>
        <dbReference type="Proteomes" id="UP000253752"/>
    </source>
</evidence>